<evidence type="ECO:0000259" key="5">
    <source>
        <dbReference type="PROSITE" id="PS51677"/>
    </source>
</evidence>
<comment type="caution">
    <text evidence="6">The sequence shown here is derived from an EMBL/GenBank/DDBJ whole genome shotgun (WGS) entry which is preliminary data.</text>
</comment>
<dbReference type="AlphaFoldDB" id="A0A161R0C9"/>
<sequence>MIARDLVGYGATSPDPRWPNGAKIAVSISLNIEGGGESTLVNGDAVSEGMLNDIGVPTKEGVRVPLVESVFEYGSRRGAWRILDVLDRFKVPVSILGVARAMEQNPELAKACVARGHEMVSHGYRWIDYCDVDEATERAHIRKAIEILTELTGSRPLGWMTGRPGPNTRRLLAEEGGFLYDRDSLADELPYWVKTEHGPFLVVPYSYESNDNRFNENSGFSTGEQFFTYMRDAFDVLYAEGVAGAPKLLSIGLHDRLIGRPGRVGGLIKMLEHMSAHDDVWFCRGIDVAQHWRTHFPPKP</sequence>
<dbReference type="EMBL" id="LVYV01000034">
    <property type="protein sequence ID" value="KZD22051.1"/>
    <property type="molecule type" value="Genomic_DNA"/>
</dbReference>
<dbReference type="InterPro" id="IPR017625">
    <property type="entry name" value="PuuE"/>
</dbReference>
<dbReference type="InterPro" id="IPR011330">
    <property type="entry name" value="Glyco_hydro/deAcase_b/a-brl"/>
</dbReference>
<reference evidence="6 7" key="1">
    <citation type="submission" date="2016-03" db="EMBL/GenBank/DDBJ databases">
        <title>Microsymbionts genomes from the relict species Vavilovia formosa (Stev.) Fed.</title>
        <authorList>
            <person name="Kopat V."/>
            <person name="Chirak E."/>
            <person name="Kimeklis A."/>
            <person name="Andronov E."/>
        </authorList>
    </citation>
    <scope>NUCLEOTIDE SEQUENCE [LARGE SCALE GENOMIC DNA]</scope>
    <source>
        <strain evidence="6 7">Vaf07</strain>
    </source>
</reference>
<dbReference type="STRING" id="943830.A4A58_11965"/>
<dbReference type="PROSITE" id="PS51677">
    <property type="entry name" value="NODB"/>
    <property type="match status" value="1"/>
</dbReference>
<name>A0A161R0C9_9BRAD</name>
<dbReference type="PANTHER" id="PTHR43123:SF1">
    <property type="entry name" value="POLYSACCHARIDE DEACETYLASE-RELATED"/>
    <property type="match status" value="1"/>
</dbReference>
<gene>
    <name evidence="6" type="ORF">A4A58_11965</name>
</gene>
<organism evidence="6 7">
    <name type="scientific">Tardiphaga robiniae</name>
    <dbReference type="NCBI Taxonomy" id="943830"/>
    <lineage>
        <taxon>Bacteria</taxon>
        <taxon>Pseudomonadati</taxon>
        <taxon>Pseudomonadota</taxon>
        <taxon>Alphaproteobacteria</taxon>
        <taxon>Hyphomicrobiales</taxon>
        <taxon>Nitrobacteraceae</taxon>
        <taxon>Tardiphaga</taxon>
    </lineage>
</organism>
<evidence type="ECO:0000256" key="3">
    <source>
        <dbReference type="ARBA" id="ARBA00020071"/>
    </source>
</evidence>
<evidence type="ECO:0000256" key="4">
    <source>
        <dbReference type="ARBA" id="ARBA00032976"/>
    </source>
</evidence>
<dbReference type="GO" id="GO:0005975">
    <property type="term" value="P:carbohydrate metabolic process"/>
    <property type="evidence" value="ECO:0007669"/>
    <property type="project" value="InterPro"/>
</dbReference>
<evidence type="ECO:0000256" key="1">
    <source>
        <dbReference type="ARBA" id="ARBA00003236"/>
    </source>
</evidence>
<dbReference type="Proteomes" id="UP000076574">
    <property type="component" value="Unassembled WGS sequence"/>
</dbReference>
<dbReference type="Pfam" id="PF01522">
    <property type="entry name" value="Polysacc_deac_1"/>
    <property type="match status" value="1"/>
</dbReference>
<keyword evidence="7" id="KW-1185">Reference proteome</keyword>
<dbReference type="GO" id="GO:0016810">
    <property type="term" value="F:hydrolase activity, acting on carbon-nitrogen (but not peptide) bonds"/>
    <property type="evidence" value="ECO:0007669"/>
    <property type="project" value="InterPro"/>
</dbReference>
<dbReference type="SUPFAM" id="SSF88713">
    <property type="entry name" value="Glycoside hydrolase/deacetylase"/>
    <property type="match status" value="1"/>
</dbReference>
<evidence type="ECO:0000313" key="6">
    <source>
        <dbReference type="EMBL" id="KZD22051.1"/>
    </source>
</evidence>
<dbReference type="CDD" id="cd10977">
    <property type="entry name" value="CE4_PuuE_SpCDA1"/>
    <property type="match status" value="1"/>
</dbReference>
<dbReference type="OrthoDB" id="9787041at2"/>
<accession>A0A161R0C9</accession>
<dbReference type="Gene3D" id="3.20.20.370">
    <property type="entry name" value="Glycoside hydrolase/deacetylase"/>
    <property type="match status" value="1"/>
</dbReference>
<comment type="similarity">
    <text evidence="2">Belongs to the polysaccharide deacetylase family.</text>
</comment>
<proteinExistence type="inferred from homology"/>
<feature type="domain" description="NodB homology" evidence="5">
    <location>
        <begin position="65"/>
        <end position="283"/>
    </location>
</feature>
<comment type="function">
    <text evidence="1">Is involved in generating a small heat-stable compound (Nod), an acylated oligomer of N-acetylglucosamine, that stimulates mitosis in various plant protoplasts.</text>
</comment>
<dbReference type="PANTHER" id="PTHR43123">
    <property type="entry name" value="POLYSACCHARIDE DEACETYLASE-RELATED"/>
    <property type="match status" value="1"/>
</dbReference>
<evidence type="ECO:0000313" key="7">
    <source>
        <dbReference type="Proteomes" id="UP000076574"/>
    </source>
</evidence>
<evidence type="ECO:0000256" key="2">
    <source>
        <dbReference type="ARBA" id="ARBA00010973"/>
    </source>
</evidence>
<protein>
    <recommendedName>
        <fullName evidence="3">Chitooligosaccharide deacetylase</fullName>
    </recommendedName>
    <alternativeName>
        <fullName evidence="4">Nodulation protein B</fullName>
    </alternativeName>
</protein>
<dbReference type="InterPro" id="IPR002509">
    <property type="entry name" value="NODB_dom"/>
</dbReference>